<dbReference type="Pfam" id="PF07683">
    <property type="entry name" value="CobW_C"/>
    <property type="match status" value="1"/>
</dbReference>
<reference evidence="3 4" key="1">
    <citation type="submission" date="2021-01" db="EMBL/GenBank/DDBJ databases">
        <title>Complete genome sequence of Erwinia rhapontici MAFF 311153.</title>
        <authorList>
            <person name="Morohoshi T."/>
            <person name="Someya N."/>
        </authorList>
    </citation>
    <scope>NUCLEOTIDE SEQUENCE [LARGE SCALE GENOMIC DNA]</scope>
    <source>
        <strain evidence="3 4">MAFF 311153</strain>
        <plasmid evidence="3 4">pERA53</plasmid>
    </source>
</reference>
<dbReference type="EMBL" id="AP024330">
    <property type="protein sequence ID" value="BCQ37361.1"/>
    <property type="molecule type" value="Genomic_DNA"/>
</dbReference>
<evidence type="ECO:0000256" key="1">
    <source>
        <dbReference type="ARBA" id="ARBA00045658"/>
    </source>
</evidence>
<keyword evidence="3" id="KW-0614">Plasmid</keyword>
<evidence type="ECO:0000259" key="2">
    <source>
        <dbReference type="SMART" id="SM00833"/>
    </source>
</evidence>
<sequence length="397" mass="45143">MQRIPLTILNGFLGAGKTTLLKSLLLQAHRQHLLVSVIVNDMSELDIDGVLIANTEIVGREKHNFITVSADSISSPGGIAKLATALDELIAQNRPDHLFLETSGSSHPLPLIKLLRHHPHVRLQGLLSLMDAVMLENDYAGGSTLLPRWQKNVRQQRRGVEDLLAEQLLFCSQLLLTKVDRLPTDSVMKIARTLHTINPGVAIVALPWGNIELDDVLAMPDYDFQRVATLIEELEVAIEHPADHQPYDIESRVIHDERPFHPQRLWDTWQQHLGEGIHRSKGFFWLPGRDDLALLWNQASGSISLEFISYWKAGVLAHEDNRLNDEERHILQQQLEAMPGRFGDRRCSLTVIGQRNQLDDFCQALRRCFLTEEEIDWWQSGGEFIDPWPQRVGRLKS</sequence>
<dbReference type="SMART" id="SM00833">
    <property type="entry name" value="CobW_C"/>
    <property type="match status" value="1"/>
</dbReference>
<keyword evidence="4" id="KW-1185">Reference proteome</keyword>
<evidence type="ECO:0000313" key="4">
    <source>
        <dbReference type="Proteomes" id="UP000677515"/>
    </source>
</evidence>
<dbReference type="InterPro" id="IPR051927">
    <property type="entry name" value="Zn_Chap_cDPG_Synth"/>
</dbReference>
<organism evidence="3 4">
    <name type="scientific">Erwinia rhapontici</name>
    <name type="common">Pectobacterium rhapontici</name>
    <dbReference type="NCBI Taxonomy" id="55212"/>
    <lineage>
        <taxon>Bacteria</taxon>
        <taxon>Pseudomonadati</taxon>
        <taxon>Pseudomonadota</taxon>
        <taxon>Gammaproteobacteria</taxon>
        <taxon>Enterobacterales</taxon>
        <taxon>Erwiniaceae</taxon>
        <taxon>Erwinia</taxon>
    </lineage>
</organism>
<dbReference type="Proteomes" id="UP000677515">
    <property type="component" value="Plasmid pERA53"/>
</dbReference>
<dbReference type="InterPro" id="IPR003495">
    <property type="entry name" value="CobW/HypB/UreG_nucleotide-bd"/>
</dbReference>
<dbReference type="InterPro" id="IPR011629">
    <property type="entry name" value="CobW-like_C"/>
</dbReference>
<dbReference type="RefSeq" id="WP_159338385.1">
    <property type="nucleotide sequence ID" value="NZ_AP024330.1"/>
</dbReference>
<gene>
    <name evidence="3" type="ORF">ERHA53_47040</name>
</gene>
<evidence type="ECO:0000313" key="3">
    <source>
        <dbReference type="EMBL" id="BCQ37361.1"/>
    </source>
</evidence>
<geneLocation type="plasmid" evidence="3 4">
    <name>pERA53</name>
</geneLocation>
<dbReference type="Pfam" id="PF02492">
    <property type="entry name" value="cobW"/>
    <property type="match status" value="1"/>
</dbReference>
<comment type="function">
    <text evidence="1">Zinc chaperone that directly transfers zinc cofactor to target proteins, thereby activating them. Zinc is transferred from the CXCC motif in the GTPase domain to the zinc binding site in target proteins in a process requiring GTP hydrolysis.</text>
</comment>
<dbReference type="PANTHER" id="PTHR43603">
    <property type="entry name" value="COBW DOMAIN-CONTAINING PROTEIN DDB_G0274527"/>
    <property type="match status" value="1"/>
</dbReference>
<dbReference type="InterPro" id="IPR027417">
    <property type="entry name" value="P-loop_NTPase"/>
</dbReference>
<dbReference type="Gene3D" id="3.40.50.300">
    <property type="entry name" value="P-loop containing nucleotide triphosphate hydrolases"/>
    <property type="match status" value="1"/>
</dbReference>
<dbReference type="SUPFAM" id="SSF52540">
    <property type="entry name" value="P-loop containing nucleoside triphosphate hydrolases"/>
    <property type="match status" value="1"/>
</dbReference>
<dbReference type="PANTHER" id="PTHR43603:SF1">
    <property type="entry name" value="ZINC-REGULATED GTPASE METALLOPROTEIN ACTIVATOR 1"/>
    <property type="match status" value="1"/>
</dbReference>
<proteinExistence type="predicted"/>
<feature type="domain" description="CobW C-terminal" evidence="2">
    <location>
        <begin position="249"/>
        <end position="369"/>
    </location>
</feature>
<protein>
    <recommendedName>
        <fullName evidence="2">CobW C-terminal domain-containing protein</fullName>
    </recommendedName>
</protein>
<accession>A0ABM7N7B5</accession>
<name>A0ABM7N7B5_ERWRD</name>